<organism evidence="1 2">
    <name type="scientific">Microbacterium marinilacus</name>
    <dbReference type="NCBI Taxonomy" id="415209"/>
    <lineage>
        <taxon>Bacteria</taxon>
        <taxon>Bacillati</taxon>
        <taxon>Actinomycetota</taxon>
        <taxon>Actinomycetes</taxon>
        <taxon>Micrococcales</taxon>
        <taxon>Microbacteriaceae</taxon>
        <taxon>Microbacterium</taxon>
    </lineage>
</organism>
<dbReference type="RefSeq" id="WP_221855529.1">
    <property type="nucleotide sequence ID" value="NZ_BAAAYV010000005.1"/>
</dbReference>
<keyword evidence="2" id="KW-1185">Reference proteome</keyword>
<evidence type="ECO:0000313" key="2">
    <source>
        <dbReference type="Proteomes" id="UP001410795"/>
    </source>
</evidence>
<dbReference type="Gene3D" id="3.40.50.1000">
    <property type="entry name" value="HAD superfamily/HAD-like"/>
    <property type="match status" value="1"/>
</dbReference>
<accession>A0ABP7B9I8</accession>
<dbReference type="Pfam" id="PF00702">
    <property type="entry name" value="Hydrolase"/>
    <property type="match status" value="1"/>
</dbReference>
<sequence length="237" mass="24653">MTRQPRTAILDFDGTVCIGDGPALAYARRVAEAHPSLADLPARIARWSAGEALDEFADAADGYMAVQQAARAAGIGADVTDAAFRHARDALAGEGLGVRTPEGFATLARDLRAAGVAVVLVTNAPASGLDRILALLGVDDCFDDVVADAGKPAGLGALLDALPHPVTHDTVLSVGDIWRNDLAVPQRRGAATALIDPHGRGGGTPDARAATFEGLEPWIRSWAGIDERHGRRRVTSS</sequence>
<protein>
    <recommendedName>
        <fullName evidence="3">HAD family hydrolase</fullName>
    </recommendedName>
</protein>
<dbReference type="SUPFAM" id="SSF56784">
    <property type="entry name" value="HAD-like"/>
    <property type="match status" value="1"/>
</dbReference>
<dbReference type="EMBL" id="BAAAYV010000005">
    <property type="protein sequence ID" value="GAA3652195.1"/>
    <property type="molecule type" value="Genomic_DNA"/>
</dbReference>
<dbReference type="InterPro" id="IPR023214">
    <property type="entry name" value="HAD_sf"/>
</dbReference>
<dbReference type="InterPro" id="IPR036412">
    <property type="entry name" value="HAD-like_sf"/>
</dbReference>
<dbReference type="Proteomes" id="UP001410795">
    <property type="component" value="Unassembled WGS sequence"/>
</dbReference>
<proteinExistence type="predicted"/>
<name>A0ABP7B9I8_9MICO</name>
<evidence type="ECO:0000313" key="1">
    <source>
        <dbReference type="EMBL" id="GAA3652195.1"/>
    </source>
</evidence>
<comment type="caution">
    <text evidence="1">The sequence shown here is derived from an EMBL/GenBank/DDBJ whole genome shotgun (WGS) entry which is preliminary data.</text>
</comment>
<gene>
    <name evidence="1" type="ORF">GCM10022202_09970</name>
</gene>
<evidence type="ECO:0008006" key="3">
    <source>
        <dbReference type="Google" id="ProtNLM"/>
    </source>
</evidence>
<dbReference type="CDD" id="cd01427">
    <property type="entry name" value="HAD_like"/>
    <property type="match status" value="1"/>
</dbReference>
<reference evidence="2" key="1">
    <citation type="journal article" date="2019" name="Int. J. Syst. Evol. Microbiol.">
        <title>The Global Catalogue of Microorganisms (GCM) 10K type strain sequencing project: providing services to taxonomists for standard genome sequencing and annotation.</title>
        <authorList>
            <consortium name="The Broad Institute Genomics Platform"/>
            <consortium name="The Broad Institute Genome Sequencing Center for Infectious Disease"/>
            <person name="Wu L."/>
            <person name="Ma J."/>
        </authorList>
    </citation>
    <scope>NUCLEOTIDE SEQUENCE [LARGE SCALE GENOMIC DNA]</scope>
    <source>
        <strain evidence="2">JCM 16546</strain>
    </source>
</reference>